<dbReference type="KEGG" id="sci:B446_27615"/>
<keyword evidence="1" id="KW-0732">Signal</keyword>
<keyword evidence="4" id="KW-1185">Reference proteome</keyword>
<reference evidence="3 4" key="2">
    <citation type="journal article" date="2013" name="J. Biotechnol.">
        <title>Complete genome sequence of the kirromycin producer Streptomyces collinus Tu 365 consisting of a linear chromosome and two linear plasmids.</title>
        <authorList>
            <person name="Ruckert C."/>
            <person name="Szczepanowski R."/>
            <person name="Albersmeier A."/>
            <person name="Goesmann A."/>
            <person name="Iftime D."/>
            <person name="Musiol E.M."/>
            <person name="Blin K."/>
            <person name="Wohlleben W."/>
            <person name="Puhler A."/>
            <person name="Kalinowski J."/>
            <person name="Weber T."/>
        </authorList>
    </citation>
    <scope>NUCLEOTIDE SEQUENCE [LARGE SCALE GENOMIC DNA]</scope>
    <source>
        <strain evidence="4">DSM 40733 / Tue 365</strain>
    </source>
</reference>
<dbReference type="eggNOG" id="COG1396">
    <property type="taxonomic scope" value="Bacteria"/>
</dbReference>
<gene>
    <name evidence="3" type="ORF">B446_27615</name>
</gene>
<evidence type="ECO:0000313" key="3">
    <source>
        <dbReference type="EMBL" id="AGS72331.1"/>
    </source>
</evidence>
<dbReference type="Proteomes" id="UP000015423">
    <property type="component" value="Chromosome"/>
</dbReference>
<dbReference type="PROSITE" id="PS50943">
    <property type="entry name" value="HTH_CROC1"/>
    <property type="match status" value="1"/>
</dbReference>
<dbReference type="HOGENOM" id="CLU_1276996_0_0_11"/>
<proteinExistence type="predicted"/>
<name>S5V3F7_STRC3</name>
<dbReference type="InterPro" id="IPR001387">
    <property type="entry name" value="Cro/C1-type_HTH"/>
</dbReference>
<reference evidence="4" key="1">
    <citation type="submission" date="2012-10" db="EMBL/GenBank/DDBJ databases">
        <title>The complete genome sequence of Streptomyces collinus Tu 365.</title>
        <authorList>
            <person name="Ruckert C."/>
            <person name="Szczepanowski R."/>
            <person name="Goesmann A."/>
            <person name="Pross E.K."/>
            <person name="Musiol E.M."/>
            <person name="Blin K."/>
            <person name="Wohlleben W."/>
            <person name="Puhler A."/>
            <person name="Weber T."/>
            <person name="Kalinowski J."/>
        </authorList>
    </citation>
    <scope>NUCLEOTIDE SEQUENCE [LARGE SCALE GENOMIC DNA]</scope>
    <source>
        <strain evidence="4">DSM 40733 / Tue 365</strain>
    </source>
</reference>
<dbReference type="InterPro" id="IPR010982">
    <property type="entry name" value="Lambda_DNA-bd_dom_sf"/>
</dbReference>
<dbReference type="Gene3D" id="1.10.260.40">
    <property type="entry name" value="lambda repressor-like DNA-binding domains"/>
    <property type="match status" value="1"/>
</dbReference>
<dbReference type="EMBL" id="CP006259">
    <property type="protein sequence ID" value="AGS72331.1"/>
    <property type="molecule type" value="Genomic_DNA"/>
</dbReference>
<evidence type="ECO:0000259" key="2">
    <source>
        <dbReference type="PROSITE" id="PS50943"/>
    </source>
</evidence>
<dbReference type="GO" id="GO:0003677">
    <property type="term" value="F:DNA binding"/>
    <property type="evidence" value="ECO:0007669"/>
    <property type="project" value="InterPro"/>
</dbReference>
<dbReference type="Pfam" id="PF01381">
    <property type="entry name" value="HTH_3"/>
    <property type="match status" value="1"/>
</dbReference>
<dbReference type="CDD" id="cd00093">
    <property type="entry name" value="HTH_XRE"/>
    <property type="match status" value="1"/>
</dbReference>
<feature type="signal peptide" evidence="1">
    <location>
        <begin position="1"/>
        <end position="37"/>
    </location>
</feature>
<organism evidence="3 4">
    <name type="scientific">Streptomyces collinus (strain DSM 40733 / Tue 365)</name>
    <dbReference type="NCBI Taxonomy" id="1214242"/>
    <lineage>
        <taxon>Bacteria</taxon>
        <taxon>Bacillati</taxon>
        <taxon>Actinomycetota</taxon>
        <taxon>Actinomycetes</taxon>
        <taxon>Kitasatosporales</taxon>
        <taxon>Streptomycetaceae</taxon>
        <taxon>Streptomyces</taxon>
    </lineage>
</organism>
<protein>
    <recommendedName>
        <fullName evidence="2">HTH cro/C1-type domain-containing protein</fullName>
    </recommendedName>
</protein>
<accession>S5V3F7</accession>
<evidence type="ECO:0000313" key="4">
    <source>
        <dbReference type="Proteomes" id="UP000015423"/>
    </source>
</evidence>
<dbReference type="AlphaFoldDB" id="S5V3F7"/>
<dbReference type="STRING" id="1214242.B446_27615"/>
<evidence type="ECO:0000256" key="1">
    <source>
        <dbReference type="SAM" id="SignalP"/>
    </source>
</evidence>
<sequence>MTASMKQRLASPSTGTTRHCWFLLPAAAFAWRTPWSAAAGLSSTLPPTAVRITYTGSSPGAAATGVSCHCSGSGSPPGESLRQAAVEAGVSFSTLTRVEAGAQPDLATFTRLCAWLGVSPSRFFTPTATRQMSPLDQAITHLHADPRLTDDAANKISSVLRDLYDALAKEAVPGVPALACHLRAASVLRPGVPQRLADLLTDMNTELERLVEAGEL</sequence>
<feature type="chain" id="PRO_5038519614" description="HTH cro/C1-type domain-containing protein" evidence="1">
    <location>
        <begin position="38"/>
        <end position="216"/>
    </location>
</feature>
<dbReference type="SUPFAM" id="SSF47413">
    <property type="entry name" value="lambda repressor-like DNA-binding domains"/>
    <property type="match status" value="1"/>
</dbReference>
<feature type="domain" description="HTH cro/C1-type" evidence="2">
    <location>
        <begin position="80"/>
        <end position="123"/>
    </location>
</feature>